<evidence type="ECO:0000313" key="1">
    <source>
        <dbReference type="EMBL" id="WXB97402.1"/>
    </source>
</evidence>
<evidence type="ECO:0000313" key="2">
    <source>
        <dbReference type="Proteomes" id="UP001377337"/>
    </source>
</evidence>
<reference evidence="1 2" key="1">
    <citation type="submission" date="2024-02" db="EMBL/GenBank/DDBJ databases">
        <title>Seven novel Bacillus-like species.</title>
        <authorList>
            <person name="Liu G."/>
        </authorList>
    </citation>
    <scope>NUCLEOTIDE SEQUENCE [LARGE SCALE GENOMIC DNA]</scope>
    <source>
        <strain evidence="1 2">FJAT-52054</strain>
    </source>
</reference>
<gene>
    <name evidence="1" type="ORF">WCV65_02560</name>
</gene>
<dbReference type="Pfam" id="PF10787">
    <property type="entry name" value="YfmQ"/>
    <property type="match status" value="1"/>
</dbReference>
<dbReference type="EMBL" id="CP147407">
    <property type="protein sequence ID" value="WXB97402.1"/>
    <property type="molecule type" value="Genomic_DNA"/>
</dbReference>
<dbReference type="RefSeq" id="WP_338779797.1">
    <property type="nucleotide sequence ID" value="NZ_CP147407.1"/>
</dbReference>
<name>A0ABZ2NJS5_9BACI</name>
<dbReference type="Proteomes" id="UP001377337">
    <property type="component" value="Chromosome"/>
</dbReference>
<dbReference type="InterPro" id="IPR019723">
    <property type="entry name" value="Uncharacterised_YfmQ"/>
</dbReference>
<sequence>MTTWFIIFLIVISTLKVVLASPPTFVMEWLLNKFALHARLSEETTTITLRGKRLEGEEKIQFINQFNEATFFDRYDEYDVPSENTGTPLVIDTKKGKMDVRLSVYIYSNHVDVFKQYNKKAAAYSLRSETLQSTPLAGNGNFIYS</sequence>
<organism evidence="1 2">
    <name type="scientific">Metabacillus sediminis</name>
    <dbReference type="NCBI Taxonomy" id="3117746"/>
    <lineage>
        <taxon>Bacteria</taxon>
        <taxon>Bacillati</taxon>
        <taxon>Bacillota</taxon>
        <taxon>Bacilli</taxon>
        <taxon>Bacillales</taxon>
        <taxon>Bacillaceae</taxon>
        <taxon>Metabacillus</taxon>
    </lineage>
</organism>
<protein>
    <submittedName>
        <fullName evidence="1">YfmQ family protein</fullName>
    </submittedName>
</protein>
<accession>A0ABZ2NJS5</accession>
<keyword evidence="2" id="KW-1185">Reference proteome</keyword>
<proteinExistence type="predicted"/>